<dbReference type="OrthoDB" id="8610916at2"/>
<dbReference type="Proteomes" id="UP000215465">
    <property type="component" value="Chromosome 1"/>
</dbReference>
<evidence type="ECO:0000313" key="1">
    <source>
        <dbReference type="EMBL" id="SNW05871.1"/>
    </source>
</evidence>
<reference evidence="1 2" key="1">
    <citation type="submission" date="2017-06" db="EMBL/GenBank/DDBJ databases">
        <authorList>
            <consortium name="Pathogen Informatics"/>
        </authorList>
    </citation>
    <scope>NUCLEOTIDE SEQUENCE [LARGE SCALE GENOMIC DNA]</scope>
    <source>
        <strain evidence="1 2">NCTC10596</strain>
    </source>
</reference>
<evidence type="ECO:0008006" key="3">
    <source>
        <dbReference type="Google" id="ProtNLM"/>
    </source>
</evidence>
<dbReference type="EMBL" id="LT906482">
    <property type="protein sequence ID" value="SNW05871.1"/>
    <property type="molecule type" value="Genomic_DNA"/>
</dbReference>
<name>A0A8B4GBP6_EIKCO</name>
<sequence>MDLGRILSWVVVGGIAYTSYNYLSTGDITAIPPSPKIVLSLANKDKPNLEGQRKHLATGTPCIRIAGGKIKQGIYSCEIQQFAGPSSYDTPPEETYSILITKRNGSWQITR</sequence>
<dbReference type="AlphaFoldDB" id="A0A8B4GBP6"/>
<dbReference type="GeneID" id="60771053"/>
<dbReference type="KEGG" id="ecor:SAMEA4412678_0025"/>
<organism evidence="1 2">
    <name type="scientific">Eikenella corrodens</name>
    <dbReference type="NCBI Taxonomy" id="539"/>
    <lineage>
        <taxon>Bacteria</taxon>
        <taxon>Pseudomonadati</taxon>
        <taxon>Pseudomonadota</taxon>
        <taxon>Betaproteobacteria</taxon>
        <taxon>Neisseriales</taxon>
        <taxon>Neisseriaceae</taxon>
        <taxon>Eikenella</taxon>
    </lineage>
</organism>
<accession>A0A8B4GBP6</accession>
<proteinExistence type="predicted"/>
<gene>
    <name evidence="1" type="ORF">SAMEA4412678_00025</name>
</gene>
<protein>
    <recommendedName>
        <fullName evidence="3">DUF4878 domain-containing protein</fullName>
    </recommendedName>
</protein>
<evidence type="ECO:0000313" key="2">
    <source>
        <dbReference type="Proteomes" id="UP000215465"/>
    </source>
</evidence>
<dbReference type="RefSeq" id="WP_141744186.1">
    <property type="nucleotide sequence ID" value="NZ_CAUTFU010000024.1"/>
</dbReference>